<evidence type="ECO:0000313" key="4">
    <source>
        <dbReference type="Proteomes" id="UP000239720"/>
    </source>
</evidence>
<dbReference type="RefSeq" id="WP_101302989.1">
    <property type="nucleotide sequence ID" value="NZ_CP025197.1"/>
</dbReference>
<dbReference type="Proteomes" id="UP000239720">
    <property type="component" value="Unassembled WGS sequence"/>
</dbReference>
<proteinExistence type="predicted"/>
<evidence type="ECO:0000313" key="3">
    <source>
        <dbReference type="Proteomes" id="UP000233534"/>
    </source>
</evidence>
<dbReference type="EMBL" id="CP025197">
    <property type="protein sequence ID" value="AUG58482.1"/>
    <property type="molecule type" value="Genomic_DNA"/>
</dbReference>
<protein>
    <submittedName>
        <fullName evidence="1">Uncharacterized protein</fullName>
    </submittedName>
</protein>
<evidence type="ECO:0000313" key="2">
    <source>
        <dbReference type="EMBL" id="PQQ66317.1"/>
    </source>
</evidence>
<accession>A0A2K9E430</accession>
<reference evidence="1 3" key="1">
    <citation type="submission" date="2017-12" db="EMBL/GenBank/DDBJ databases">
        <title>Complete genome sequence of Herbivorax saccincola GGR1, a novel Cellulosome-producing hydrolytic bacterium in a thermophilic biogas plant, established by Illumina and Nanopore MinION sequencing.</title>
        <authorList>
            <person name="Pechtl A."/>
            <person name="Ruckert C."/>
            <person name="Koeck D.E."/>
            <person name="Maus I."/>
            <person name="Winkler A."/>
            <person name="Kalinowski J."/>
            <person name="Puhler A."/>
            <person name="Schwarz W.W."/>
            <person name="Zverlov V.V."/>
            <person name="Schluter A."/>
            <person name="Liebl W."/>
        </authorList>
    </citation>
    <scope>NUCLEOTIDE SEQUENCE [LARGE SCALE GENOMIC DNA]</scope>
    <source>
        <strain evidence="1">GGR1</strain>
        <strain evidence="3">SR1</strain>
    </source>
</reference>
<sequence length="106" mass="12235">MDSKRCCSNCLKGTFININGDILCIEKGVVSPDYVCSKHRYLPSLKSLKRKINTCKDCEHFIMLDTNKNIEDRCMGICQLFTVRKYNGRKKKTCSKFVKRTSKEVS</sequence>
<gene>
    <name evidence="2" type="ORF">B9R14_05840</name>
    <name evidence="1" type="ORF">HVS_13050</name>
</gene>
<dbReference type="EMBL" id="NEMB01000003">
    <property type="protein sequence ID" value="PQQ66317.1"/>
    <property type="molecule type" value="Genomic_DNA"/>
</dbReference>
<evidence type="ECO:0000313" key="1">
    <source>
        <dbReference type="EMBL" id="AUG58482.1"/>
    </source>
</evidence>
<dbReference type="KEGG" id="hsc:HVS_13050"/>
<dbReference type="Proteomes" id="UP000233534">
    <property type="component" value="Chromosome"/>
</dbReference>
<dbReference type="AlphaFoldDB" id="A0A2K9E430"/>
<name>A0A2K9E430_9FIRM</name>
<reference evidence="2 4" key="2">
    <citation type="journal article" date="2018" name="Syst. Appl. Microbiol.">
        <title>Characterization and high-quality draft genome sequence of Herbivorax saccincola A7, an anaerobic, alkaliphilic, thermophilic, cellulolytic, and xylanolytic bacterium.</title>
        <authorList>
            <person name="Aikawa S."/>
            <person name="Baramee S."/>
            <person name="Sermsathanaswadi J."/>
            <person name="Thianheng P."/>
            <person name="Tachaapaikoon C."/>
            <person name="Shikata A."/>
            <person name="Waeonukul R."/>
            <person name="Pason P."/>
            <person name="Ratanakhanokchai K."/>
            <person name="Kosugi A."/>
        </authorList>
    </citation>
    <scope>NUCLEOTIDE SEQUENCE [LARGE SCALE GENOMIC DNA]</scope>
    <source>
        <strain evidence="2 4">A7</strain>
    </source>
</reference>
<organism evidence="1 3">
    <name type="scientific">Acetivibrio saccincola</name>
    <dbReference type="NCBI Taxonomy" id="1677857"/>
    <lineage>
        <taxon>Bacteria</taxon>
        <taxon>Bacillati</taxon>
        <taxon>Bacillota</taxon>
        <taxon>Clostridia</taxon>
        <taxon>Eubacteriales</taxon>
        <taxon>Oscillospiraceae</taxon>
        <taxon>Acetivibrio</taxon>
    </lineage>
</organism>
<keyword evidence="3" id="KW-1185">Reference proteome</keyword>
<dbReference type="OrthoDB" id="1739528at2"/>